<dbReference type="InterPro" id="IPR036866">
    <property type="entry name" value="RibonucZ/Hydroxyglut_hydro"/>
</dbReference>
<sequence length="375" mass="41286">MPDRGNEDDIPAASGSPDASLTQDDSFTATSRAGLTYPWGEAAPGAGETIRIADGVSWARIPMPGSLGHINSWLLDDHDGVAVVDTGICMTLCSDAWKALYAGALKGKRITRVIGTHLHPDHIGLAGWIAKKQDVKLWMTRGEMLTARMIVADASETVPEEVLEKSRAAGWDEEAIEAQRARGWNMFQRMIFALPRSYVRIKDGDQLDMGAHRWRVVTGSGHSPEHACLWNEREGVLISGDQVLPRISSNVSVNHTEPDADPLGEWLASIDKLIATIPSDVIVCPAHGEPFRGLHVRLTALRDEHRMRLYNLAEAIARQPMRAVDTFPLLFNRPIGSHNQGLATGEALAHLKRLEVEGRVRCDDRDGVWWYHGVA</sequence>
<dbReference type="PANTHER" id="PTHR42951">
    <property type="entry name" value="METALLO-BETA-LACTAMASE DOMAIN-CONTAINING"/>
    <property type="match status" value="1"/>
</dbReference>
<dbReference type="EMBL" id="JAILXK010000002">
    <property type="protein sequence ID" value="MBY4637859.1"/>
    <property type="molecule type" value="Genomic_DNA"/>
</dbReference>
<protein>
    <submittedName>
        <fullName evidence="3">MBL fold metallo-hydrolase</fullName>
    </submittedName>
</protein>
<feature type="domain" description="Metallo-beta-lactamase" evidence="2">
    <location>
        <begin position="69"/>
        <end position="287"/>
    </location>
</feature>
<gene>
    <name evidence="3" type="ORF">K5P26_11985</name>
</gene>
<evidence type="ECO:0000256" key="1">
    <source>
        <dbReference type="SAM" id="MobiDB-lite"/>
    </source>
</evidence>
<dbReference type="Gene3D" id="1.10.10.10">
    <property type="entry name" value="Winged helix-like DNA-binding domain superfamily/Winged helix DNA-binding domain"/>
    <property type="match status" value="1"/>
</dbReference>
<dbReference type="Pfam" id="PF21221">
    <property type="entry name" value="B_lactamase-like_C"/>
    <property type="match status" value="1"/>
</dbReference>
<dbReference type="Gene3D" id="3.60.15.10">
    <property type="entry name" value="Ribonuclease Z/Hydroxyacylglutathione hydrolase-like"/>
    <property type="match status" value="1"/>
</dbReference>
<dbReference type="InterPro" id="IPR036388">
    <property type="entry name" value="WH-like_DNA-bd_sf"/>
</dbReference>
<accession>A0ABS7MFR2</accession>
<dbReference type="SMART" id="SM00849">
    <property type="entry name" value="Lactamase_B"/>
    <property type="match status" value="1"/>
</dbReference>
<comment type="caution">
    <text evidence="3">The sequence shown here is derived from an EMBL/GenBank/DDBJ whole genome shotgun (WGS) entry which is preliminary data.</text>
</comment>
<keyword evidence="4" id="KW-1185">Reference proteome</keyword>
<name>A0ABS7MFR2_9SPHN</name>
<dbReference type="RefSeq" id="WP_201928069.1">
    <property type="nucleotide sequence ID" value="NZ_JAERPO010000002.1"/>
</dbReference>
<evidence type="ECO:0000313" key="3">
    <source>
        <dbReference type="EMBL" id="MBY4637859.1"/>
    </source>
</evidence>
<dbReference type="InterPro" id="IPR001279">
    <property type="entry name" value="Metallo-B-lactamas"/>
</dbReference>
<reference evidence="3" key="1">
    <citation type="submission" date="2021-08" db="EMBL/GenBank/DDBJ databases">
        <title>Sphingopyxis panaciterrulae sp. nov., isolated from the surface water of the Yellow Sea.</title>
        <authorList>
            <person name="Gao Z."/>
            <person name="Zhang D."/>
            <person name="Zhang A."/>
        </authorList>
    </citation>
    <scope>NUCLEOTIDE SEQUENCE</scope>
    <source>
        <strain evidence="3">XHP0097</strain>
    </source>
</reference>
<dbReference type="SUPFAM" id="SSF56281">
    <property type="entry name" value="Metallo-hydrolase/oxidoreductase"/>
    <property type="match status" value="1"/>
</dbReference>
<proteinExistence type="predicted"/>
<dbReference type="InterPro" id="IPR050855">
    <property type="entry name" value="NDM-1-like"/>
</dbReference>
<evidence type="ECO:0000259" key="2">
    <source>
        <dbReference type="SMART" id="SM00849"/>
    </source>
</evidence>
<evidence type="ECO:0000313" key="4">
    <source>
        <dbReference type="Proteomes" id="UP001166571"/>
    </source>
</evidence>
<dbReference type="Pfam" id="PF00753">
    <property type="entry name" value="Lactamase_B"/>
    <property type="match status" value="1"/>
</dbReference>
<feature type="region of interest" description="Disordered" evidence="1">
    <location>
        <begin position="1"/>
        <end position="24"/>
    </location>
</feature>
<dbReference type="Proteomes" id="UP001166571">
    <property type="component" value="Unassembled WGS sequence"/>
</dbReference>
<dbReference type="InterPro" id="IPR048933">
    <property type="entry name" value="B_lactamase-like_C"/>
</dbReference>
<organism evidence="3 4">
    <name type="scientific">Sphingopyxis jiangsuensis</name>
    <dbReference type="NCBI Taxonomy" id="2871171"/>
    <lineage>
        <taxon>Bacteria</taxon>
        <taxon>Pseudomonadati</taxon>
        <taxon>Pseudomonadota</taxon>
        <taxon>Alphaproteobacteria</taxon>
        <taxon>Sphingomonadales</taxon>
        <taxon>Sphingomonadaceae</taxon>
        <taxon>Sphingopyxis</taxon>
    </lineage>
</organism>